<dbReference type="EMBL" id="PEYD01000029">
    <property type="protein sequence ID" value="PIS39517.1"/>
    <property type="molecule type" value="Genomic_DNA"/>
</dbReference>
<reference evidence="3" key="1">
    <citation type="submission" date="2017-09" db="EMBL/GenBank/DDBJ databases">
        <title>Depth-based differentiation of microbial function through sediment-hosted aquifers and enrichment of novel symbionts in the deep terrestrial subsurface.</title>
        <authorList>
            <person name="Probst A.J."/>
            <person name="Ladd B."/>
            <person name="Jarett J.K."/>
            <person name="Geller-Mcgrath D.E."/>
            <person name="Sieber C.M.K."/>
            <person name="Emerson J.B."/>
            <person name="Anantharaman K."/>
            <person name="Thomas B.C."/>
            <person name="Malmstrom R."/>
            <person name="Stieglmeier M."/>
            <person name="Klingl A."/>
            <person name="Woyke T."/>
            <person name="Ryan C.M."/>
            <person name="Banfield J.F."/>
        </authorList>
    </citation>
    <scope>NUCLEOTIDE SEQUENCE [LARGE SCALE GENOMIC DNA]</scope>
</reference>
<evidence type="ECO:0000256" key="1">
    <source>
        <dbReference type="SAM" id="MobiDB-lite"/>
    </source>
</evidence>
<dbReference type="Proteomes" id="UP000230088">
    <property type="component" value="Unassembled WGS sequence"/>
</dbReference>
<sequence>MKPYSHTQKGESQIKGRFKPPRLKVKKEEAEFGAGKTNILICKTCGATYFYKSWRHRLEDYSGEKSKDIKFTLCPACQMIMAKKFEGEIILENVPDNFKKDIKKLAENFGKRAFEADPMDRVISITEERIKRAPAKEKRGAASRKDFEGRSYLRILTTENQLARRLAKKINDIFGRKLELSISQSHREDTSRIRINFEI</sequence>
<feature type="region of interest" description="Disordered" evidence="1">
    <location>
        <begin position="1"/>
        <end position="20"/>
    </location>
</feature>
<proteinExistence type="predicted"/>
<gene>
    <name evidence="2" type="ORF">COT33_01525</name>
</gene>
<organism evidence="2 3">
    <name type="scientific">Candidatus Nealsonbacteria bacterium CG08_land_8_20_14_0_20_38_20</name>
    <dbReference type="NCBI Taxonomy" id="1974705"/>
    <lineage>
        <taxon>Bacteria</taxon>
        <taxon>Candidatus Nealsoniibacteriota</taxon>
    </lineage>
</organism>
<evidence type="ECO:0008006" key="4">
    <source>
        <dbReference type="Google" id="ProtNLM"/>
    </source>
</evidence>
<comment type="caution">
    <text evidence="2">The sequence shown here is derived from an EMBL/GenBank/DDBJ whole genome shotgun (WGS) entry which is preliminary data.</text>
</comment>
<evidence type="ECO:0000313" key="3">
    <source>
        <dbReference type="Proteomes" id="UP000230088"/>
    </source>
</evidence>
<dbReference type="AlphaFoldDB" id="A0A2H0YLZ1"/>
<accession>A0A2H0YLZ1</accession>
<evidence type="ECO:0000313" key="2">
    <source>
        <dbReference type="EMBL" id="PIS39517.1"/>
    </source>
</evidence>
<name>A0A2H0YLZ1_9BACT</name>
<protein>
    <recommendedName>
        <fullName evidence="4">Nmd3 N-terminal domain-containing protein</fullName>
    </recommendedName>
</protein>